<feature type="domain" description="Peptidase S9 prolyl oligopeptidase catalytic" evidence="2">
    <location>
        <begin position="206"/>
        <end position="294"/>
    </location>
</feature>
<evidence type="ECO:0000256" key="1">
    <source>
        <dbReference type="ARBA" id="ARBA00022801"/>
    </source>
</evidence>
<dbReference type="Proteomes" id="UP000001542">
    <property type="component" value="Unassembled WGS sequence"/>
</dbReference>
<proteinExistence type="predicted"/>
<evidence type="ECO:0000313" key="4">
    <source>
        <dbReference type="Proteomes" id="UP000001542"/>
    </source>
</evidence>
<dbReference type="KEGG" id="tva:4765998"/>
<name>A2EGW7_TRIV3</name>
<dbReference type="InterPro" id="IPR029058">
    <property type="entry name" value="AB_hydrolase_fold"/>
</dbReference>
<dbReference type="GO" id="GO:0008236">
    <property type="term" value="F:serine-type peptidase activity"/>
    <property type="evidence" value="ECO:0007669"/>
    <property type="project" value="InterPro"/>
</dbReference>
<dbReference type="PANTHER" id="PTHR48081">
    <property type="entry name" value="AB HYDROLASE SUPERFAMILY PROTEIN C4A8.06C"/>
    <property type="match status" value="1"/>
</dbReference>
<keyword evidence="4" id="KW-1185">Reference proteome</keyword>
<dbReference type="PANTHER" id="PTHR48081:SF6">
    <property type="entry name" value="PEPTIDASE S9 PROLYL OLIGOPEPTIDASE CATALYTIC DOMAIN-CONTAINING PROTEIN"/>
    <property type="match status" value="1"/>
</dbReference>
<dbReference type="RefSeq" id="XP_001320324.1">
    <property type="nucleotide sequence ID" value="XM_001320289.1"/>
</dbReference>
<dbReference type="InterPro" id="IPR050300">
    <property type="entry name" value="GDXG_lipolytic_enzyme"/>
</dbReference>
<reference evidence="3" key="2">
    <citation type="journal article" date="2007" name="Science">
        <title>Draft genome sequence of the sexually transmitted pathogen Trichomonas vaginalis.</title>
        <authorList>
            <person name="Carlton J.M."/>
            <person name="Hirt R.P."/>
            <person name="Silva J.C."/>
            <person name="Delcher A.L."/>
            <person name="Schatz M."/>
            <person name="Zhao Q."/>
            <person name="Wortman J.R."/>
            <person name="Bidwell S.L."/>
            <person name="Alsmark U.C.M."/>
            <person name="Besteiro S."/>
            <person name="Sicheritz-Ponten T."/>
            <person name="Noel C.J."/>
            <person name="Dacks J.B."/>
            <person name="Foster P.G."/>
            <person name="Simillion C."/>
            <person name="Van de Peer Y."/>
            <person name="Miranda-Saavedra D."/>
            <person name="Barton G.J."/>
            <person name="Westrop G.D."/>
            <person name="Mueller S."/>
            <person name="Dessi D."/>
            <person name="Fiori P.L."/>
            <person name="Ren Q."/>
            <person name="Paulsen I."/>
            <person name="Zhang H."/>
            <person name="Bastida-Corcuera F.D."/>
            <person name="Simoes-Barbosa A."/>
            <person name="Brown M.T."/>
            <person name="Hayes R.D."/>
            <person name="Mukherjee M."/>
            <person name="Okumura C.Y."/>
            <person name="Schneider R."/>
            <person name="Smith A.J."/>
            <person name="Vanacova S."/>
            <person name="Villalvazo M."/>
            <person name="Haas B.J."/>
            <person name="Pertea M."/>
            <person name="Feldblyum T.V."/>
            <person name="Utterback T.R."/>
            <person name="Shu C.L."/>
            <person name="Osoegawa K."/>
            <person name="de Jong P.J."/>
            <person name="Hrdy I."/>
            <person name="Horvathova L."/>
            <person name="Zubacova Z."/>
            <person name="Dolezal P."/>
            <person name="Malik S.B."/>
            <person name="Logsdon J.M. Jr."/>
            <person name="Henze K."/>
            <person name="Gupta A."/>
            <person name="Wang C.C."/>
            <person name="Dunne R.L."/>
            <person name="Upcroft J.A."/>
            <person name="Upcroft P."/>
            <person name="White O."/>
            <person name="Salzberg S.L."/>
            <person name="Tang P."/>
            <person name="Chiu C.-H."/>
            <person name="Lee Y.-S."/>
            <person name="Embley T.M."/>
            <person name="Coombs G.H."/>
            <person name="Mottram J.C."/>
            <person name="Tachezy J."/>
            <person name="Fraser-Liggett C.M."/>
            <person name="Johnson P.J."/>
        </authorList>
    </citation>
    <scope>NUCLEOTIDE SEQUENCE [LARGE SCALE GENOMIC DNA]</scope>
    <source>
        <strain evidence="3">G3</strain>
    </source>
</reference>
<dbReference type="SUPFAM" id="SSF53474">
    <property type="entry name" value="alpha/beta-Hydrolases"/>
    <property type="match status" value="1"/>
</dbReference>
<gene>
    <name evidence="3" type="ORF">TVAG_497250</name>
</gene>
<dbReference type="SMR" id="A2EGW7"/>
<organism evidence="3 4">
    <name type="scientific">Trichomonas vaginalis (strain ATCC PRA-98 / G3)</name>
    <dbReference type="NCBI Taxonomy" id="412133"/>
    <lineage>
        <taxon>Eukaryota</taxon>
        <taxon>Metamonada</taxon>
        <taxon>Parabasalia</taxon>
        <taxon>Trichomonadida</taxon>
        <taxon>Trichomonadidae</taxon>
        <taxon>Trichomonas</taxon>
    </lineage>
</organism>
<dbReference type="Pfam" id="PF00326">
    <property type="entry name" value="Peptidase_S9"/>
    <property type="match status" value="1"/>
</dbReference>
<dbReference type="EMBL" id="DS113385">
    <property type="protein sequence ID" value="EAY08101.1"/>
    <property type="molecule type" value="Genomic_DNA"/>
</dbReference>
<accession>A2EGW7</accession>
<keyword evidence="1" id="KW-0378">Hydrolase</keyword>
<dbReference type="InterPro" id="IPR001375">
    <property type="entry name" value="Peptidase_S9_cat"/>
</dbReference>
<dbReference type="OrthoDB" id="433474at2759"/>
<sequence>MKTFTINSSISEVINYDKFRGFGHLIFPTEFAHNINSMKINQVSSLLPYHTSVSAEDTVNLINKMSRRVYSGETIFYDFYSKSDKESDQRKEKTGLFYFPGKSDAPFAVISAGGAFQYVGSIHESIPLADYVSEQGLNAFALVYRTGSSEIACQDLAKALNFIFDHAKELNVSTKGYSLWGGSAGAIMSAALGSYGTEAYYAKQIPRPGAVIMEYIGYSDYTKNDPPTFAVMGTADPYFNYKTLEKRINNLKALGIDAEFLRVPGAPHGFGLGKGTNAEGWIDKAIEFWKKQLK</sequence>
<protein>
    <recommendedName>
        <fullName evidence="2">Peptidase S9 prolyl oligopeptidase catalytic domain-containing protein</fullName>
    </recommendedName>
</protein>
<evidence type="ECO:0000259" key="2">
    <source>
        <dbReference type="Pfam" id="PF00326"/>
    </source>
</evidence>
<dbReference type="VEuPathDB" id="TrichDB:TVAG_497250"/>
<dbReference type="VEuPathDB" id="TrichDB:TVAGG3_0803540"/>
<dbReference type="InParanoid" id="A2EGW7"/>
<dbReference type="GO" id="GO:0006508">
    <property type="term" value="P:proteolysis"/>
    <property type="evidence" value="ECO:0007669"/>
    <property type="project" value="InterPro"/>
</dbReference>
<dbReference type="AlphaFoldDB" id="A2EGW7"/>
<evidence type="ECO:0000313" key="3">
    <source>
        <dbReference type="EMBL" id="EAY08101.1"/>
    </source>
</evidence>
<dbReference type="Gene3D" id="3.40.50.1820">
    <property type="entry name" value="alpha/beta hydrolase"/>
    <property type="match status" value="1"/>
</dbReference>
<reference evidence="3" key="1">
    <citation type="submission" date="2006-10" db="EMBL/GenBank/DDBJ databases">
        <authorList>
            <person name="Amadeo P."/>
            <person name="Zhao Q."/>
            <person name="Wortman J."/>
            <person name="Fraser-Liggett C."/>
            <person name="Carlton J."/>
        </authorList>
    </citation>
    <scope>NUCLEOTIDE SEQUENCE</scope>
    <source>
        <strain evidence="3">G3</strain>
    </source>
</reference>